<proteinExistence type="predicted"/>
<accession>A0A9W4SNZ8</accession>
<reference evidence="4" key="1">
    <citation type="submission" date="2022-08" db="EMBL/GenBank/DDBJ databases">
        <authorList>
            <person name="Kallberg Y."/>
            <person name="Tangrot J."/>
            <person name="Rosling A."/>
        </authorList>
    </citation>
    <scope>NUCLEOTIDE SEQUENCE</scope>
    <source>
        <strain evidence="4">Wild A</strain>
    </source>
</reference>
<dbReference type="AlphaFoldDB" id="A0A9W4SNZ8"/>
<sequence length="229" mass="25310">MRHAQSSVLVGNKLYFFGGFDGYVFSNEVFYLDVSQQFDTRLPPWTDLTLNSGMDFKSGKATTVTINDKHNNTIIYLIGGNMTDKNNVDVFTSFVHTFNPNSGQWNVPKITGTEPVRRRHIQAVADNAGNIYGFGGASLGLENIQLLNDMIILSANDLTWSYGSIVNSPLKRYVYTATILSNGMIVYIGGKELSSDNIELIKGNNSLTSSFMVLMDCGTAKLNGRYTSR</sequence>
<evidence type="ECO:0000256" key="1">
    <source>
        <dbReference type="ARBA" id="ARBA00022441"/>
    </source>
</evidence>
<dbReference type="EMBL" id="CAMKVN010001481">
    <property type="protein sequence ID" value="CAI2176262.1"/>
    <property type="molecule type" value="Genomic_DNA"/>
</dbReference>
<feature type="domain" description="Attractin/MKLN-like beta-propeller" evidence="3">
    <location>
        <begin position="2"/>
        <end position="193"/>
    </location>
</feature>
<dbReference type="Pfam" id="PF24981">
    <property type="entry name" value="Beta-prop_ATRN-LZTR1"/>
    <property type="match status" value="1"/>
</dbReference>
<keyword evidence="5" id="KW-1185">Reference proteome</keyword>
<dbReference type="InterPro" id="IPR056737">
    <property type="entry name" value="Beta-prop_ATRN-MKLN-like"/>
</dbReference>
<keyword evidence="1" id="KW-0880">Kelch repeat</keyword>
<dbReference type="OrthoDB" id="432528at2759"/>
<organism evidence="4 5">
    <name type="scientific">Funneliformis geosporum</name>
    <dbReference type="NCBI Taxonomy" id="1117311"/>
    <lineage>
        <taxon>Eukaryota</taxon>
        <taxon>Fungi</taxon>
        <taxon>Fungi incertae sedis</taxon>
        <taxon>Mucoromycota</taxon>
        <taxon>Glomeromycotina</taxon>
        <taxon>Glomeromycetes</taxon>
        <taxon>Glomerales</taxon>
        <taxon>Glomeraceae</taxon>
        <taxon>Funneliformis</taxon>
    </lineage>
</organism>
<dbReference type="InterPro" id="IPR015915">
    <property type="entry name" value="Kelch-typ_b-propeller"/>
</dbReference>
<dbReference type="SUPFAM" id="SSF117281">
    <property type="entry name" value="Kelch motif"/>
    <property type="match status" value="1"/>
</dbReference>
<dbReference type="Proteomes" id="UP001153678">
    <property type="component" value="Unassembled WGS sequence"/>
</dbReference>
<gene>
    <name evidence="4" type="ORF">FWILDA_LOCUS7500</name>
</gene>
<comment type="caution">
    <text evidence="4">The sequence shown here is derived from an EMBL/GenBank/DDBJ whole genome shotgun (WGS) entry which is preliminary data.</text>
</comment>
<dbReference type="PANTHER" id="PTHR46093">
    <property type="entry name" value="ACYL-COA-BINDING DOMAIN-CONTAINING PROTEIN 5"/>
    <property type="match status" value="1"/>
</dbReference>
<evidence type="ECO:0000313" key="5">
    <source>
        <dbReference type="Proteomes" id="UP001153678"/>
    </source>
</evidence>
<name>A0A9W4SNZ8_9GLOM</name>
<evidence type="ECO:0000259" key="3">
    <source>
        <dbReference type="Pfam" id="PF24981"/>
    </source>
</evidence>
<dbReference type="PANTHER" id="PTHR46093:SF18">
    <property type="entry name" value="FIBRONECTIN TYPE-III DOMAIN-CONTAINING PROTEIN"/>
    <property type="match status" value="1"/>
</dbReference>
<keyword evidence="2" id="KW-0677">Repeat</keyword>
<evidence type="ECO:0000313" key="4">
    <source>
        <dbReference type="EMBL" id="CAI2176262.1"/>
    </source>
</evidence>
<evidence type="ECO:0000256" key="2">
    <source>
        <dbReference type="ARBA" id="ARBA00022737"/>
    </source>
</evidence>
<dbReference type="Gene3D" id="2.120.10.80">
    <property type="entry name" value="Kelch-type beta propeller"/>
    <property type="match status" value="1"/>
</dbReference>
<protein>
    <submittedName>
        <fullName evidence="4">10324_t:CDS:1</fullName>
    </submittedName>
</protein>